<dbReference type="AlphaFoldDB" id="A0A7S0PT23"/>
<feature type="chain" id="PRO_5030750513" evidence="1">
    <location>
        <begin position="23"/>
        <end position="566"/>
    </location>
</feature>
<evidence type="ECO:0000313" key="2">
    <source>
        <dbReference type="EMBL" id="CAD8595752.1"/>
    </source>
</evidence>
<dbReference type="Gene3D" id="2.130.10.10">
    <property type="entry name" value="YVTN repeat-like/Quinoprotein amine dehydrogenase"/>
    <property type="match status" value="1"/>
</dbReference>
<dbReference type="InterPro" id="IPR015943">
    <property type="entry name" value="WD40/YVTN_repeat-like_dom_sf"/>
</dbReference>
<protein>
    <submittedName>
        <fullName evidence="2">Uncharacterized protein</fullName>
    </submittedName>
</protein>
<sequence>MKFSQAALCILASATLPSCTQAVLYGDEQYLDVPGGKFWAFYSGGVAIVDPETCNIEKKITQDHEGNDLPGGWSDGVYMQYDGSSGLEGYVMINSRINSENAQGDPVSSVIALSSTERKVVSTIEVGHRVVHSYGVHTHNQFWSHSDGNGHFYVIDLKDLSEHSAKVKVHDELPFHGKLLWDEDGTLGNRGFATATGEQFLFEVDLKDAELTGQFDYSSFLESKDECQGLHAIAYSAKNMHVYTECSGGGGILEFDVSNGEIDFVHQHRSATGALYELPDGSYVVAANKGKNKLHVFKPNDSGEKSSTQYDVHIPGNPSTPSFFPVDSDDDEADFIACMPLTENANMNQRDSSGPVCDFWTGCSDPSTASDVSNGVCLHELAESKAAGPLTLKRVTEVVSGDDAVLCARCADESNFDNGSCVCTPDCGSCDDNKDIDTTQAGGVACVDLKKVVNGGLTEGTQIFNAGAVKQGGGYGGSPECSFGRTYRSHKRGTKYDASVANYPVNSIQIVNMETQKKQCEVALDGSPARVVYVPSKPVEVAESGAVHNLGMVSIFLAGFVASILL</sequence>
<dbReference type="EMBL" id="HBEX01000866">
    <property type="protein sequence ID" value="CAD8595752.1"/>
    <property type="molecule type" value="Transcribed_RNA"/>
</dbReference>
<name>A0A7S0PT23_9STRA</name>
<keyword evidence="1" id="KW-0732">Signal</keyword>
<feature type="signal peptide" evidence="1">
    <location>
        <begin position="1"/>
        <end position="22"/>
    </location>
</feature>
<accession>A0A7S0PT23</accession>
<reference evidence="2" key="1">
    <citation type="submission" date="2021-01" db="EMBL/GenBank/DDBJ databases">
        <authorList>
            <person name="Corre E."/>
            <person name="Pelletier E."/>
            <person name="Niang G."/>
            <person name="Scheremetjew M."/>
            <person name="Finn R."/>
            <person name="Kale V."/>
            <person name="Holt S."/>
            <person name="Cochrane G."/>
            <person name="Meng A."/>
            <person name="Brown T."/>
            <person name="Cohen L."/>
        </authorList>
    </citation>
    <scope>NUCLEOTIDE SEQUENCE</scope>
</reference>
<organism evidence="2">
    <name type="scientific">Asterionellopsis glacialis</name>
    <dbReference type="NCBI Taxonomy" id="33640"/>
    <lineage>
        <taxon>Eukaryota</taxon>
        <taxon>Sar</taxon>
        <taxon>Stramenopiles</taxon>
        <taxon>Ochrophyta</taxon>
        <taxon>Bacillariophyta</taxon>
        <taxon>Fragilariophyceae</taxon>
        <taxon>Fragilariophycidae</taxon>
        <taxon>Fragilariales</taxon>
        <taxon>Fragilariaceae</taxon>
        <taxon>Asterionellopsis</taxon>
    </lineage>
</organism>
<evidence type="ECO:0000256" key="1">
    <source>
        <dbReference type="SAM" id="SignalP"/>
    </source>
</evidence>
<dbReference type="SUPFAM" id="SSF51004">
    <property type="entry name" value="C-terminal (heme d1) domain of cytochrome cd1-nitrite reductase"/>
    <property type="match status" value="1"/>
</dbReference>
<dbReference type="InterPro" id="IPR011048">
    <property type="entry name" value="Haem_d1_sf"/>
</dbReference>
<gene>
    <name evidence="2" type="ORF">AGLA0713_LOCUS580</name>
</gene>
<proteinExistence type="predicted"/>